<dbReference type="EMBL" id="QXGA01004702">
    <property type="protein sequence ID" value="KAE9071481.1"/>
    <property type="molecule type" value="Genomic_DNA"/>
</dbReference>
<evidence type="ECO:0000256" key="2">
    <source>
        <dbReference type="SAM" id="SignalP"/>
    </source>
</evidence>
<name>A0A6A3FSX8_9STRA</name>
<evidence type="ECO:0000256" key="1">
    <source>
        <dbReference type="SAM" id="MobiDB-lite"/>
    </source>
</evidence>
<dbReference type="Proteomes" id="UP000488956">
    <property type="component" value="Unassembled WGS sequence"/>
</dbReference>
<dbReference type="Proteomes" id="UP000441208">
    <property type="component" value="Unassembled WGS sequence"/>
</dbReference>
<evidence type="ECO:0000313" key="11">
    <source>
        <dbReference type="Proteomes" id="UP000429523"/>
    </source>
</evidence>
<dbReference type="EMBL" id="QXGE01001111">
    <property type="protein sequence ID" value="KAE9297651.1"/>
    <property type="molecule type" value="Genomic_DNA"/>
</dbReference>
<feature type="region of interest" description="Disordered" evidence="1">
    <location>
        <begin position="40"/>
        <end position="75"/>
    </location>
</feature>
<evidence type="ECO:0000313" key="18">
    <source>
        <dbReference type="Proteomes" id="UP000488956"/>
    </source>
</evidence>
<feature type="chain" id="PRO_5033520604" evidence="2">
    <location>
        <begin position="23"/>
        <end position="75"/>
    </location>
</feature>
<dbReference type="Proteomes" id="UP000440732">
    <property type="component" value="Unassembled WGS sequence"/>
</dbReference>
<keyword evidence="12" id="KW-1185">Reference proteome</keyword>
<evidence type="ECO:0000313" key="6">
    <source>
        <dbReference type="EMBL" id="KAE9091682.1"/>
    </source>
</evidence>
<accession>A0A6A3FSX8</accession>
<evidence type="ECO:0000313" key="9">
    <source>
        <dbReference type="EMBL" id="KAE9254346.1"/>
    </source>
</evidence>
<feature type="signal peptide" evidence="2">
    <location>
        <begin position="1"/>
        <end position="22"/>
    </location>
</feature>
<proteinExistence type="predicted"/>
<reference evidence="11 12" key="1">
    <citation type="submission" date="2018-08" db="EMBL/GenBank/DDBJ databases">
        <title>Genomic investigation of the strawberry pathogen Phytophthora fragariae indicates pathogenicity is determined by transcriptional variation in three key races.</title>
        <authorList>
            <person name="Adams T.M."/>
            <person name="Armitage A.D."/>
            <person name="Sobczyk M.K."/>
            <person name="Bates H.J."/>
            <person name="Dunwell J.M."/>
            <person name="Nellist C.F."/>
            <person name="Harrison R.J."/>
        </authorList>
    </citation>
    <scope>NUCLEOTIDE SEQUENCE [LARGE SCALE GENOMIC DNA]</scope>
    <source>
        <strain evidence="10 13">A4</strain>
        <strain evidence="9 14">BC-1</strain>
        <strain evidence="7 17">BC-23</strain>
        <strain evidence="8 12">NOV-27</strain>
        <strain evidence="4 15">NOV-5</strain>
        <strain evidence="6 16">NOV-71</strain>
        <strain evidence="3 11">NOV-9</strain>
        <strain evidence="5 18">ONT-3</strain>
    </source>
</reference>
<dbReference type="Proteomes" id="UP000429523">
    <property type="component" value="Unassembled WGS sequence"/>
</dbReference>
<dbReference type="EMBL" id="QXFX01002162">
    <property type="protein sequence ID" value="KAE9080003.1"/>
    <property type="molecule type" value="Genomic_DNA"/>
</dbReference>
<evidence type="ECO:0000313" key="4">
    <source>
        <dbReference type="EMBL" id="KAE9071481.1"/>
    </source>
</evidence>
<evidence type="ECO:0000313" key="3">
    <source>
        <dbReference type="EMBL" id="KAE8947486.1"/>
    </source>
</evidence>
<dbReference type="Proteomes" id="UP000437068">
    <property type="component" value="Unassembled WGS sequence"/>
</dbReference>
<organism evidence="3 11">
    <name type="scientific">Phytophthora fragariae</name>
    <dbReference type="NCBI Taxonomy" id="53985"/>
    <lineage>
        <taxon>Eukaryota</taxon>
        <taxon>Sar</taxon>
        <taxon>Stramenopiles</taxon>
        <taxon>Oomycota</taxon>
        <taxon>Peronosporomycetes</taxon>
        <taxon>Peronosporales</taxon>
        <taxon>Peronosporaceae</taxon>
        <taxon>Phytophthora</taxon>
    </lineage>
</organism>
<dbReference type="EMBL" id="QXFZ01001371">
    <property type="protein sequence ID" value="KAE9091682.1"/>
    <property type="molecule type" value="Genomic_DNA"/>
</dbReference>
<keyword evidence="2" id="KW-0732">Signal</keyword>
<evidence type="ECO:0000313" key="10">
    <source>
        <dbReference type="EMBL" id="KAE9297651.1"/>
    </source>
</evidence>
<dbReference type="Proteomes" id="UP000433483">
    <property type="component" value="Unassembled WGS sequence"/>
</dbReference>
<dbReference type="EMBL" id="QXGB01000512">
    <property type="protein sequence ID" value="KAE9212283.1"/>
    <property type="molecule type" value="Genomic_DNA"/>
</dbReference>
<comment type="caution">
    <text evidence="3">The sequence shown here is derived from an EMBL/GenBank/DDBJ whole genome shotgun (WGS) entry which is preliminary data.</text>
</comment>
<feature type="compositionally biased region" description="Basic and acidic residues" evidence="1">
    <location>
        <begin position="40"/>
        <end position="50"/>
    </location>
</feature>
<sequence>MSIGIAGIMVFLSFISVMYASAKEKVAVLLQKQLKTAADQRSHEAAKMEAEAQSYGGPGNDARHRPRDNYSQNFV</sequence>
<dbReference type="EMBL" id="QXGD01000079">
    <property type="protein sequence ID" value="KAE9254346.1"/>
    <property type="molecule type" value="Genomic_DNA"/>
</dbReference>
<dbReference type="Proteomes" id="UP000476176">
    <property type="component" value="Unassembled WGS sequence"/>
</dbReference>
<dbReference type="EMBL" id="QXGC01001114">
    <property type="protein sequence ID" value="KAE9210926.1"/>
    <property type="molecule type" value="Genomic_DNA"/>
</dbReference>
<dbReference type="Proteomes" id="UP000440367">
    <property type="component" value="Unassembled WGS sequence"/>
</dbReference>
<evidence type="ECO:0000313" key="12">
    <source>
        <dbReference type="Proteomes" id="UP000433483"/>
    </source>
</evidence>
<evidence type="ECO:0000313" key="17">
    <source>
        <dbReference type="Proteomes" id="UP000476176"/>
    </source>
</evidence>
<dbReference type="OrthoDB" id="116557at2759"/>
<evidence type="ECO:0000313" key="15">
    <source>
        <dbReference type="Proteomes" id="UP000440732"/>
    </source>
</evidence>
<protein>
    <submittedName>
        <fullName evidence="3">Uncharacterized protein</fullName>
    </submittedName>
</protein>
<evidence type="ECO:0000313" key="8">
    <source>
        <dbReference type="EMBL" id="KAE9212283.1"/>
    </source>
</evidence>
<evidence type="ECO:0000313" key="5">
    <source>
        <dbReference type="EMBL" id="KAE9080003.1"/>
    </source>
</evidence>
<evidence type="ECO:0000313" key="16">
    <source>
        <dbReference type="Proteomes" id="UP000441208"/>
    </source>
</evidence>
<dbReference type="EMBL" id="QXGF01000079">
    <property type="protein sequence ID" value="KAE8947486.1"/>
    <property type="molecule type" value="Genomic_DNA"/>
</dbReference>
<evidence type="ECO:0000313" key="7">
    <source>
        <dbReference type="EMBL" id="KAE9210926.1"/>
    </source>
</evidence>
<evidence type="ECO:0000313" key="13">
    <source>
        <dbReference type="Proteomes" id="UP000437068"/>
    </source>
</evidence>
<dbReference type="AlphaFoldDB" id="A0A6A3FSX8"/>
<gene>
    <name evidence="10" type="ORF">PF001_g16299</name>
    <name evidence="9" type="ORF">PF002_g2933</name>
    <name evidence="7" type="ORF">PF004_g16061</name>
    <name evidence="8" type="ORF">PF005_g10648</name>
    <name evidence="4" type="ORF">PF006_g29139</name>
    <name evidence="6" type="ORF">PF007_g18782</name>
    <name evidence="3" type="ORF">PF009_g2923</name>
    <name evidence="5" type="ORF">PF010_g22549</name>
</gene>
<evidence type="ECO:0000313" key="14">
    <source>
        <dbReference type="Proteomes" id="UP000440367"/>
    </source>
</evidence>